<dbReference type="Proteomes" id="UP000236333">
    <property type="component" value="Unassembled WGS sequence"/>
</dbReference>
<dbReference type="InterPro" id="IPR004000">
    <property type="entry name" value="Actin"/>
</dbReference>
<dbReference type="InterPro" id="IPR043129">
    <property type="entry name" value="ATPase_NBD"/>
</dbReference>
<evidence type="ECO:0000313" key="3">
    <source>
        <dbReference type="Proteomes" id="UP000236333"/>
    </source>
</evidence>
<dbReference type="InterPro" id="IPR004001">
    <property type="entry name" value="Actin_CS"/>
</dbReference>
<accession>A0A2J8AAL6</accession>
<evidence type="ECO:0000256" key="1">
    <source>
        <dbReference type="ARBA" id="ARBA00006752"/>
    </source>
</evidence>
<dbReference type="AlphaFoldDB" id="A0A2J8AAL6"/>
<dbReference type="OrthoDB" id="5132116at2759"/>
<comment type="caution">
    <text evidence="2">The sequence shown here is derived from an EMBL/GenBank/DDBJ whole genome shotgun (WGS) entry which is preliminary data.</text>
</comment>
<reference evidence="2 3" key="1">
    <citation type="journal article" date="2017" name="Mol. Biol. Evol.">
        <title>The 4-celled Tetrabaena socialis nuclear genome reveals the essential components for genetic control of cell number at the origin of multicellularity in the volvocine lineage.</title>
        <authorList>
            <person name="Featherston J."/>
            <person name="Arakaki Y."/>
            <person name="Hanschen E.R."/>
            <person name="Ferris P.J."/>
            <person name="Michod R.E."/>
            <person name="Olson B.J.S.C."/>
            <person name="Nozaki H."/>
            <person name="Durand P.M."/>
        </authorList>
    </citation>
    <scope>NUCLEOTIDE SEQUENCE [LARGE SCALE GENOMIC DNA]</scope>
    <source>
        <strain evidence="2 3">NIES-571</strain>
    </source>
</reference>
<evidence type="ECO:0000313" key="2">
    <source>
        <dbReference type="EMBL" id="PNH09513.1"/>
    </source>
</evidence>
<dbReference type="Gene3D" id="3.30.420.40">
    <property type="match status" value="1"/>
</dbReference>
<organism evidence="2 3">
    <name type="scientific">Tetrabaena socialis</name>
    <dbReference type="NCBI Taxonomy" id="47790"/>
    <lineage>
        <taxon>Eukaryota</taxon>
        <taxon>Viridiplantae</taxon>
        <taxon>Chlorophyta</taxon>
        <taxon>core chlorophytes</taxon>
        <taxon>Chlorophyceae</taxon>
        <taxon>CS clade</taxon>
        <taxon>Chlamydomonadales</taxon>
        <taxon>Tetrabaenaceae</taxon>
        <taxon>Tetrabaena</taxon>
    </lineage>
</organism>
<protein>
    <submittedName>
        <fullName evidence="2">Actin, cytoskeletal 3</fullName>
    </submittedName>
</protein>
<gene>
    <name evidence="2" type="ORF">TSOC_003842</name>
</gene>
<sequence length="62" mass="6912">MKELTAMAPPAATVRVVAPPERKYLVWIGGSVLASLASFGSQWVTREEYEEYGPSIVHRKCF</sequence>
<keyword evidence="3" id="KW-1185">Reference proteome</keyword>
<proteinExistence type="inferred from homology"/>
<dbReference type="FunFam" id="3.30.420.40:FF:000058">
    <property type="entry name" value="Putative actin-related protein 5"/>
    <property type="match status" value="1"/>
</dbReference>
<dbReference type="SUPFAM" id="SSF53067">
    <property type="entry name" value="Actin-like ATPase domain"/>
    <property type="match status" value="1"/>
</dbReference>
<dbReference type="EMBL" id="PGGS01000087">
    <property type="protein sequence ID" value="PNH09513.1"/>
    <property type="molecule type" value="Genomic_DNA"/>
</dbReference>
<name>A0A2J8AAL6_9CHLO</name>
<dbReference type="PROSITE" id="PS00432">
    <property type="entry name" value="ACTINS_2"/>
    <property type="match status" value="1"/>
</dbReference>
<comment type="similarity">
    <text evidence="1">Belongs to the actin family.</text>
</comment>
<dbReference type="Pfam" id="PF00022">
    <property type="entry name" value="Actin"/>
    <property type="match status" value="1"/>
</dbReference>